<dbReference type="Pfam" id="PF07883">
    <property type="entry name" value="Cupin_2"/>
    <property type="match status" value="1"/>
</dbReference>
<name>A0AAE3W7F8_9ACTN</name>
<dbReference type="RefSeq" id="WP_307247862.1">
    <property type="nucleotide sequence ID" value="NZ_JAUSUZ010000001.1"/>
</dbReference>
<evidence type="ECO:0000313" key="4">
    <source>
        <dbReference type="Proteomes" id="UP001240236"/>
    </source>
</evidence>
<dbReference type="InterPro" id="IPR011051">
    <property type="entry name" value="RmlC_Cupin_sf"/>
</dbReference>
<comment type="caution">
    <text evidence="3">The sequence shown here is derived from an EMBL/GenBank/DDBJ whole genome shotgun (WGS) entry which is preliminary data.</text>
</comment>
<protein>
    <submittedName>
        <fullName evidence="3">Mannose-6-phosphate isomerase-like protein (Cupin superfamily)</fullName>
    </submittedName>
</protein>
<proteinExistence type="predicted"/>
<dbReference type="SUPFAM" id="SSF51182">
    <property type="entry name" value="RmlC-like cupins"/>
    <property type="match status" value="1"/>
</dbReference>
<organism evidence="3 4">
    <name type="scientific">Catenuloplanes indicus</name>
    <dbReference type="NCBI Taxonomy" id="137267"/>
    <lineage>
        <taxon>Bacteria</taxon>
        <taxon>Bacillati</taxon>
        <taxon>Actinomycetota</taxon>
        <taxon>Actinomycetes</taxon>
        <taxon>Micromonosporales</taxon>
        <taxon>Micromonosporaceae</taxon>
        <taxon>Catenuloplanes</taxon>
    </lineage>
</organism>
<dbReference type="Proteomes" id="UP001240236">
    <property type="component" value="Unassembled WGS sequence"/>
</dbReference>
<evidence type="ECO:0000259" key="2">
    <source>
        <dbReference type="Pfam" id="PF07883"/>
    </source>
</evidence>
<evidence type="ECO:0000313" key="3">
    <source>
        <dbReference type="EMBL" id="MDQ0371243.1"/>
    </source>
</evidence>
<evidence type="ECO:0000256" key="1">
    <source>
        <dbReference type="SAM" id="MobiDB-lite"/>
    </source>
</evidence>
<dbReference type="InterPro" id="IPR013096">
    <property type="entry name" value="Cupin_2"/>
</dbReference>
<accession>A0AAE3W7F8</accession>
<dbReference type="InterPro" id="IPR014710">
    <property type="entry name" value="RmlC-like_jellyroll"/>
</dbReference>
<reference evidence="3 4" key="1">
    <citation type="submission" date="2023-07" db="EMBL/GenBank/DDBJ databases">
        <title>Sequencing the genomes of 1000 actinobacteria strains.</title>
        <authorList>
            <person name="Klenk H.-P."/>
        </authorList>
    </citation>
    <scope>NUCLEOTIDE SEQUENCE [LARGE SCALE GENOMIC DNA]</scope>
    <source>
        <strain evidence="3 4">DSM 44709</strain>
    </source>
</reference>
<keyword evidence="4" id="KW-1185">Reference proteome</keyword>
<dbReference type="EMBL" id="JAUSUZ010000001">
    <property type="protein sequence ID" value="MDQ0371243.1"/>
    <property type="molecule type" value="Genomic_DNA"/>
</dbReference>
<feature type="domain" description="Cupin type-2" evidence="2">
    <location>
        <begin position="25"/>
        <end position="87"/>
    </location>
</feature>
<dbReference type="GO" id="GO:0016853">
    <property type="term" value="F:isomerase activity"/>
    <property type="evidence" value="ECO:0007669"/>
    <property type="project" value="UniProtKB-KW"/>
</dbReference>
<keyword evidence="3" id="KW-0413">Isomerase</keyword>
<feature type="region of interest" description="Disordered" evidence="1">
    <location>
        <begin position="211"/>
        <end position="239"/>
    </location>
</feature>
<dbReference type="AlphaFoldDB" id="A0AAE3W7F8"/>
<gene>
    <name evidence="3" type="ORF">J2S42_007912</name>
</gene>
<dbReference type="Gene3D" id="2.60.120.10">
    <property type="entry name" value="Jelly Rolls"/>
    <property type="match status" value="1"/>
</dbReference>
<sequence>MTFPGGTSVSHLTVYTGRCLDGLAGGTPHLHTASTEAYVVTGGTGALQTLDASGFRETPLAAGSLLWFTPGVIHRAVNHGDLRVVVVMSNAGLPEAGDAVMTFPPEVLRTAESYQAAAVLPREDEEAVARRRDLAVAEFLRLRAAVESDDFAPLHAFYEAAARLVRANVPRWREIWRETVAAQAARTAGMLKNLDAGDAVHLRAGAVSGAPRSETEGWGMCGRLGTHDVRHPQRPGGSQ</sequence>